<dbReference type="EMBL" id="JRPC02000011">
    <property type="protein sequence ID" value="TLE15924.1"/>
    <property type="molecule type" value="Genomic_DNA"/>
</dbReference>
<organism evidence="1 2">
    <name type="scientific">Helicobacter apodemus</name>
    <dbReference type="NCBI Taxonomy" id="135569"/>
    <lineage>
        <taxon>Bacteria</taxon>
        <taxon>Pseudomonadati</taxon>
        <taxon>Campylobacterota</taxon>
        <taxon>Epsilonproteobacteria</taxon>
        <taxon>Campylobacterales</taxon>
        <taxon>Helicobacteraceae</taxon>
        <taxon>Helicobacter</taxon>
    </lineage>
</organism>
<dbReference type="InterPro" id="IPR011101">
    <property type="entry name" value="DUF5131"/>
</dbReference>
<evidence type="ECO:0000313" key="1">
    <source>
        <dbReference type="EMBL" id="TLE15924.1"/>
    </source>
</evidence>
<comment type="caution">
    <text evidence="1">The sequence shown here is derived from an EMBL/GenBank/DDBJ whole genome shotgun (WGS) entry which is preliminary data.</text>
</comment>
<keyword evidence="2" id="KW-1185">Reference proteome</keyword>
<dbReference type="AlphaFoldDB" id="A0A4V6I6L1"/>
<dbReference type="Pfam" id="PF07505">
    <property type="entry name" value="DUF5131"/>
    <property type="match status" value="1"/>
</dbReference>
<accession>A0A4V6I6L1</accession>
<dbReference type="RefSeq" id="WP_034554675.1">
    <property type="nucleotide sequence ID" value="NZ_JRPC02000011.1"/>
</dbReference>
<evidence type="ECO:0000313" key="2">
    <source>
        <dbReference type="Proteomes" id="UP000029920"/>
    </source>
</evidence>
<name>A0A4V6I6L1_9HELI</name>
<reference evidence="1 2" key="1">
    <citation type="journal article" date="2014" name="Genome Announc.">
        <title>Draft genome sequences of eight enterohepatic helicobacter species isolated from both laboratory and wild rodents.</title>
        <authorList>
            <person name="Sheh A."/>
            <person name="Shen Z."/>
            <person name="Fox J.G."/>
        </authorList>
    </citation>
    <scope>NUCLEOTIDE SEQUENCE [LARGE SCALE GENOMIC DNA]</scope>
    <source>
        <strain evidence="1 2">MIT-03-7007</strain>
    </source>
</reference>
<proteinExistence type="predicted"/>
<protein>
    <submittedName>
        <fullName evidence="1">DUF5131 family protein</fullName>
    </submittedName>
</protein>
<sequence length="100" mass="11936">MNKIEWTDKTWNVITGCTQISPACDNCYAKAMTKRLQGMARKEAHKPMICKFCHEEMSQRCDSKYRLNMYQCLCQKDNLITIRLPKYYFGWDKVIFHIKT</sequence>
<gene>
    <name evidence="1" type="ORF">LS72_005030</name>
</gene>
<dbReference type="Proteomes" id="UP000029920">
    <property type="component" value="Unassembled WGS sequence"/>
</dbReference>